<accession>A0AAD9PWP4</accession>
<dbReference type="InterPro" id="IPR051130">
    <property type="entry name" value="Mito_struct-func_regulator"/>
</dbReference>
<dbReference type="AlphaFoldDB" id="A0AAD9PWP4"/>
<dbReference type="PANTHER" id="PTHR43173:SF28">
    <property type="entry name" value="AARF DOMAIN CONTAINING KINASE 5"/>
    <property type="match status" value="1"/>
</dbReference>
<dbReference type="InterPro" id="IPR004147">
    <property type="entry name" value="ABC1_dom"/>
</dbReference>
<evidence type="ECO:0000313" key="4">
    <source>
        <dbReference type="Proteomes" id="UP001249851"/>
    </source>
</evidence>
<evidence type="ECO:0000256" key="1">
    <source>
        <dbReference type="ARBA" id="ARBA00009670"/>
    </source>
</evidence>
<gene>
    <name evidence="3" type="ORF">P5673_028833</name>
</gene>
<reference evidence="3" key="1">
    <citation type="journal article" date="2023" name="G3 (Bethesda)">
        <title>Whole genome assembly and annotation of the endangered Caribbean coral Acropora cervicornis.</title>
        <authorList>
            <person name="Selwyn J.D."/>
            <person name="Vollmer S.V."/>
        </authorList>
    </citation>
    <scope>NUCLEOTIDE SEQUENCE</scope>
    <source>
        <strain evidence="3">K2</strain>
    </source>
</reference>
<comment type="similarity">
    <text evidence="1">Belongs to the protein kinase superfamily. ADCK protein kinase family.</text>
</comment>
<dbReference type="PANTHER" id="PTHR43173">
    <property type="entry name" value="ABC1 FAMILY PROTEIN"/>
    <property type="match status" value="1"/>
</dbReference>
<comment type="caution">
    <text evidence="3">The sequence shown here is derived from an EMBL/GenBank/DDBJ whole genome shotgun (WGS) entry which is preliminary data.</text>
</comment>
<reference evidence="3" key="2">
    <citation type="journal article" date="2023" name="Science">
        <title>Genomic signatures of disease resistance in endangered staghorn corals.</title>
        <authorList>
            <person name="Vollmer S.V."/>
            <person name="Selwyn J.D."/>
            <person name="Despard B.A."/>
            <person name="Roesel C.L."/>
        </authorList>
    </citation>
    <scope>NUCLEOTIDE SEQUENCE</scope>
    <source>
        <strain evidence="3">K2</strain>
    </source>
</reference>
<evidence type="ECO:0000313" key="3">
    <source>
        <dbReference type="EMBL" id="KAK2550470.1"/>
    </source>
</evidence>
<keyword evidence="3" id="KW-0808">Transferase</keyword>
<organism evidence="3 4">
    <name type="scientific">Acropora cervicornis</name>
    <name type="common">Staghorn coral</name>
    <dbReference type="NCBI Taxonomy" id="6130"/>
    <lineage>
        <taxon>Eukaryota</taxon>
        <taxon>Metazoa</taxon>
        <taxon>Cnidaria</taxon>
        <taxon>Anthozoa</taxon>
        <taxon>Hexacorallia</taxon>
        <taxon>Scleractinia</taxon>
        <taxon>Astrocoeniina</taxon>
        <taxon>Acroporidae</taxon>
        <taxon>Acropora</taxon>
    </lineage>
</organism>
<name>A0AAD9PWP4_ACRCE</name>
<sequence>MTVFAPWCGILRSPVSFRGHLLLCCRKYNLRQKSSDCTRQTGGKSVFQRKGLWLLAGTSALAFAAFNRLWERKQRRKLRVHVEGIGRFFRCFTVGMTVSLDYWWTLRGLDPNGEQYVDAIRHCHQRAADRLVTGATECGGLYIKLGQGLVCFDHILPREYIVTLRILQDKALRRKHGEVDELFLEDFGERARDLFFKFDYKPIAAASLAQVHRAVTHDGQEVAVKIQYIDLLDRYDGDLWTLKRLLQVIAWMHPSFTFSWILDDMRETLKQELDFVNEGHNGERCAEELKHLSYVYVPKIHWDLTTKRVLTAEFVDACKVDDIEELKQRGLDVAEVKTFTLLKF</sequence>
<keyword evidence="4" id="KW-1185">Reference proteome</keyword>
<dbReference type="InterPro" id="IPR011009">
    <property type="entry name" value="Kinase-like_dom_sf"/>
</dbReference>
<dbReference type="SUPFAM" id="SSF56112">
    <property type="entry name" value="Protein kinase-like (PK-like)"/>
    <property type="match status" value="1"/>
</dbReference>
<evidence type="ECO:0000259" key="2">
    <source>
        <dbReference type="Pfam" id="PF03109"/>
    </source>
</evidence>
<protein>
    <submittedName>
        <fullName evidence="3">AarF domain-containing protein kinase 5</fullName>
    </submittedName>
</protein>
<dbReference type="Proteomes" id="UP001249851">
    <property type="component" value="Unassembled WGS sequence"/>
</dbReference>
<dbReference type="GO" id="GO:0016301">
    <property type="term" value="F:kinase activity"/>
    <property type="evidence" value="ECO:0007669"/>
    <property type="project" value="UniProtKB-KW"/>
</dbReference>
<proteinExistence type="inferred from homology"/>
<dbReference type="Pfam" id="PF03109">
    <property type="entry name" value="ABC1"/>
    <property type="match status" value="1"/>
</dbReference>
<dbReference type="EMBL" id="JARQWQ010000110">
    <property type="protein sequence ID" value="KAK2550470.1"/>
    <property type="molecule type" value="Genomic_DNA"/>
</dbReference>
<feature type="domain" description="ABC1 atypical kinase-like" evidence="2">
    <location>
        <begin position="167"/>
        <end position="337"/>
    </location>
</feature>
<keyword evidence="3" id="KW-0418">Kinase</keyword>